<comment type="caution">
    <text evidence="1">The sequence shown here is derived from an EMBL/GenBank/DDBJ whole genome shotgun (WGS) entry which is preliminary data.</text>
</comment>
<accession>A0A2N5U2A9</accession>
<dbReference type="Proteomes" id="UP000235388">
    <property type="component" value="Unassembled WGS sequence"/>
</dbReference>
<reference evidence="1 2" key="1">
    <citation type="submission" date="2017-11" db="EMBL/GenBank/DDBJ databases">
        <title>De novo assembly and phasing of dikaryotic genomes from two isolates of Puccinia coronata f. sp. avenae, the causal agent of oat crown rust.</title>
        <authorList>
            <person name="Miller M.E."/>
            <person name="Zhang Y."/>
            <person name="Omidvar V."/>
            <person name="Sperschneider J."/>
            <person name="Schwessinger B."/>
            <person name="Raley C."/>
            <person name="Palmer J.M."/>
            <person name="Garnica D."/>
            <person name="Upadhyaya N."/>
            <person name="Rathjen J."/>
            <person name="Taylor J.M."/>
            <person name="Park R.F."/>
            <person name="Dodds P.N."/>
            <person name="Hirsch C.D."/>
            <person name="Kianian S.F."/>
            <person name="Figueroa M."/>
        </authorList>
    </citation>
    <scope>NUCLEOTIDE SEQUENCE [LARGE SCALE GENOMIC DNA]</scope>
    <source>
        <strain evidence="1">12NC29</strain>
    </source>
</reference>
<name>A0A2N5U2A9_9BASI</name>
<sequence>MPLNIEFNNSLPLAMPLDMNNSLPSVIKLFNLLPLDIELNNSTSKGIGHQLHNSLALDIELFNSLALDIELNKSMSKGIAEASELFNSVAKLGRQVFYSMAKLGQRAVQLGGQAWSASCSAWQSSLAIKFNTRWPSLATEFFNLATKLEATDVTSVAQTDFMSAGPTDTLEQRHNVSVGPANVTSVW</sequence>
<proteinExistence type="predicted"/>
<organism evidence="1 2">
    <name type="scientific">Puccinia coronata f. sp. avenae</name>
    <dbReference type="NCBI Taxonomy" id="200324"/>
    <lineage>
        <taxon>Eukaryota</taxon>
        <taxon>Fungi</taxon>
        <taxon>Dikarya</taxon>
        <taxon>Basidiomycota</taxon>
        <taxon>Pucciniomycotina</taxon>
        <taxon>Pucciniomycetes</taxon>
        <taxon>Pucciniales</taxon>
        <taxon>Pucciniaceae</taxon>
        <taxon>Puccinia</taxon>
    </lineage>
</organism>
<gene>
    <name evidence="1" type="ORF">PCANC_17198</name>
</gene>
<protein>
    <submittedName>
        <fullName evidence="1">Uncharacterized protein</fullName>
    </submittedName>
</protein>
<dbReference type="EMBL" id="PGCJ01000338">
    <property type="protein sequence ID" value="PLW31842.1"/>
    <property type="molecule type" value="Genomic_DNA"/>
</dbReference>
<evidence type="ECO:0000313" key="2">
    <source>
        <dbReference type="Proteomes" id="UP000235388"/>
    </source>
</evidence>
<keyword evidence="2" id="KW-1185">Reference proteome</keyword>
<evidence type="ECO:0000313" key="1">
    <source>
        <dbReference type="EMBL" id="PLW31842.1"/>
    </source>
</evidence>
<dbReference type="OrthoDB" id="2831684at2759"/>
<dbReference type="AlphaFoldDB" id="A0A2N5U2A9"/>